<dbReference type="AlphaFoldDB" id="A0A8J7G995"/>
<evidence type="ECO:0000313" key="1">
    <source>
        <dbReference type="EMBL" id="MBG6134004.1"/>
    </source>
</evidence>
<accession>A0A8J7G995</accession>
<keyword evidence="2" id="KW-1185">Reference proteome</keyword>
<comment type="caution">
    <text evidence="1">The sequence shown here is derived from an EMBL/GenBank/DDBJ whole genome shotgun (WGS) entry which is preliminary data.</text>
</comment>
<organism evidence="1 2">
    <name type="scientific">Longispora fulva</name>
    <dbReference type="NCBI Taxonomy" id="619741"/>
    <lineage>
        <taxon>Bacteria</taxon>
        <taxon>Bacillati</taxon>
        <taxon>Actinomycetota</taxon>
        <taxon>Actinomycetes</taxon>
        <taxon>Micromonosporales</taxon>
        <taxon>Micromonosporaceae</taxon>
        <taxon>Longispora</taxon>
    </lineage>
</organism>
<evidence type="ECO:0000313" key="2">
    <source>
        <dbReference type="Proteomes" id="UP000622552"/>
    </source>
</evidence>
<sequence length="135" mass="14778">MTEQPIQRRRSFHWGAIYLNDTDCPDDFDIDFHDGGGPVRSTAAHVAVEVVHPGTAEPDESVVTLDVRSAEHRVDGLPYEVAFDVPSGRLTVGDADGEDVLVLRPGRWLLQFAVDDPEEARRVEIVVSPLSGGMS</sequence>
<reference evidence="1" key="1">
    <citation type="submission" date="2020-11" db="EMBL/GenBank/DDBJ databases">
        <title>Sequencing the genomes of 1000 actinobacteria strains.</title>
        <authorList>
            <person name="Klenk H.-P."/>
        </authorList>
    </citation>
    <scope>NUCLEOTIDE SEQUENCE</scope>
    <source>
        <strain evidence="1">DSM 45356</strain>
    </source>
</reference>
<dbReference type="EMBL" id="JADOUF010000001">
    <property type="protein sequence ID" value="MBG6134004.1"/>
    <property type="molecule type" value="Genomic_DNA"/>
</dbReference>
<gene>
    <name evidence="1" type="ORF">IW245_000198</name>
</gene>
<dbReference type="Proteomes" id="UP000622552">
    <property type="component" value="Unassembled WGS sequence"/>
</dbReference>
<proteinExistence type="predicted"/>
<name>A0A8J7G995_9ACTN</name>
<protein>
    <submittedName>
        <fullName evidence="1">Uncharacterized protein</fullName>
    </submittedName>
</protein>
<dbReference type="RefSeq" id="WP_197001295.1">
    <property type="nucleotide sequence ID" value="NZ_BONS01000045.1"/>
</dbReference>